<protein>
    <submittedName>
        <fullName evidence="2">Uncharacterized protein</fullName>
    </submittedName>
</protein>
<evidence type="ECO:0000313" key="3">
    <source>
        <dbReference type="Proteomes" id="UP000187012"/>
    </source>
</evidence>
<keyword evidence="1" id="KW-0472">Membrane</keyword>
<dbReference type="OrthoDB" id="9026016at2"/>
<dbReference type="EMBL" id="CYGX02000049">
    <property type="protein sequence ID" value="SIT44817.1"/>
    <property type="molecule type" value="Genomic_DNA"/>
</dbReference>
<dbReference type="Proteomes" id="UP000187012">
    <property type="component" value="Unassembled WGS sequence"/>
</dbReference>
<evidence type="ECO:0000313" key="2">
    <source>
        <dbReference type="EMBL" id="SIT44817.1"/>
    </source>
</evidence>
<accession>A0A1N7SBP6</accession>
<reference evidence="2 3" key="1">
    <citation type="submission" date="2016-12" db="EMBL/GenBank/DDBJ databases">
        <authorList>
            <person name="Song W.-J."/>
            <person name="Kurnit D.M."/>
        </authorList>
    </citation>
    <scope>NUCLEOTIDE SEQUENCE [LARGE SCALE GENOMIC DNA]</scope>
    <source>
        <strain evidence="2 3">STM7296</strain>
    </source>
</reference>
<name>A0A1N7SBP6_9BURK</name>
<evidence type="ECO:0000256" key="1">
    <source>
        <dbReference type="SAM" id="Phobius"/>
    </source>
</evidence>
<dbReference type="AlphaFoldDB" id="A0A1N7SBP6"/>
<organism evidence="2 3">
    <name type="scientific">Paraburkholderia ribeironis</name>
    <dbReference type="NCBI Taxonomy" id="1247936"/>
    <lineage>
        <taxon>Bacteria</taxon>
        <taxon>Pseudomonadati</taxon>
        <taxon>Pseudomonadota</taxon>
        <taxon>Betaproteobacteria</taxon>
        <taxon>Burkholderiales</taxon>
        <taxon>Burkholderiaceae</taxon>
        <taxon>Paraburkholderia</taxon>
    </lineage>
</organism>
<feature type="transmembrane region" description="Helical" evidence="1">
    <location>
        <begin position="20"/>
        <end position="44"/>
    </location>
</feature>
<gene>
    <name evidence="2" type="ORF">BN2475_490057</name>
</gene>
<keyword evidence="1" id="KW-0812">Transmembrane</keyword>
<sequence length="87" mass="9310">MKRLYEYKGFQVAVELDPVWMRQAGVTVSSLLGFVAVVSVRALATGAPIFAPMRVAPDRLTPLPTAADGLMAGFTLGQRMIDGTITV</sequence>
<keyword evidence="1" id="KW-1133">Transmembrane helix</keyword>
<proteinExistence type="predicted"/>
<keyword evidence="3" id="KW-1185">Reference proteome</keyword>